<keyword evidence="2" id="KW-0285">Flavoprotein</keyword>
<dbReference type="Proteomes" id="UP000190395">
    <property type="component" value="Unassembled WGS sequence"/>
</dbReference>
<evidence type="ECO:0000313" key="6">
    <source>
        <dbReference type="Proteomes" id="UP000190395"/>
    </source>
</evidence>
<dbReference type="GeneID" id="303368018"/>
<dbReference type="PANTHER" id="PTHR10578">
    <property type="entry name" value="S -2-HYDROXY-ACID OXIDASE-RELATED"/>
    <property type="match status" value="1"/>
</dbReference>
<dbReference type="STRING" id="225004.SAMN02745152_01790"/>
<dbReference type="InterPro" id="IPR013785">
    <property type="entry name" value="Aldolase_TIM"/>
</dbReference>
<dbReference type="Gene3D" id="3.20.20.70">
    <property type="entry name" value="Aldolase class I"/>
    <property type="match status" value="1"/>
</dbReference>
<proteinExistence type="predicted"/>
<dbReference type="OrthoDB" id="9770452at2"/>
<evidence type="ECO:0000256" key="3">
    <source>
        <dbReference type="ARBA" id="ARBA00022643"/>
    </source>
</evidence>
<reference evidence="5 6" key="1">
    <citation type="submission" date="2017-02" db="EMBL/GenBank/DDBJ databases">
        <authorList>
            <person name="Peterson S.W."/>
        </authorList>
    </citation>
    <scope>NUCLEOTIDE SEQUENCE [LARGE SCALE GENOMIC DNA]</scope>
    <source>
        <strain evidence="5 6">ATCC BAA-909</strain>
    </source>
</reference>
<keyword evidence="6" id="KW-1185">Reference proteome</keyword>
<accession>A0A1T4PZY7</accession>
<gene>
    <name evidence="5" type="ORF">SAMN02745152_01790</name>
</gene>
<name>A0A1T4PZY7_9SPIR</name>
<dbReference type="GO" id="GO:0016491">
    <property type="term" value="F:oxidoreductase activity"/>
    <property type="evidence" value="ECO:0007669"/>
    <property type="project" value="InterPro"/>
</dbReference>
<comment type="cofactor">
    <cofactor evidence="1">
        <name>FMN</name>
        <dbReference type="ChEBI" id="CHEBI:58210"/>
    </cofactor>
</comment>
<evidence type="ECO:0000313" key="5">
    <source>
        <dbReference type="EMBL" id="SJZ96857.1"/>
    </source>
</evidence>
<dbReference type="PANTHER" id="PTHR10578:SF107">
    <property type="entry name" value="2-HYDROXYACID OXIDASE 1"/>
    <property type="match status" value="1"/>
</dbReference>
<dbReference type="AlphaFoldDB" id="A0A1T4PZY7"/>
<dbReference type="SUPFAM" id="SSF51412">
    <property type="entry name" value="Inosine monophosphate dehydrogenase (IMPDH)"/>
    <property type="match status" value="1"/>
</dbReference>
<evidence type="ECO:0000256" key="1">
    <source>
        <dbReference type="ARBA" id="ARBA00001917"/>
    </source>
</evidence>
<dbReference type="RefSeq" id="WP_078931521.1">
    <property type="nucleotide sequence ID" value="NZ_CAMFAQ010000007.1"/>
</dbReference>
<evidence type="ECO:0000259" key="4">
    <source>
        <dbReference type="Pfam" id="PF01070"/>
    </source>
</evidence>
<organism evidence="5 6">
    <name type="scientific">Treponema berlinense</name>
    <dbReference type="NCBI Taxonomy" id="225004"/>
    <lineage>
        <taxon>Bacteria</taxon>
        <taxon>Pseudomonadati</taxon>
        <taxon>Spirochaetota</taxon>
        <taxon>Spirochaetia</taxon>
        <taxon>Spirochaetales</taxon>
        <taxon>Treponemataceae</taxon>
        <taxon>Treponema</taxon>
    </lineage>
</organism>
<sequence length="308" mass="34482">MNKFKCHFCTICNGTGCIDQLPGMGGVNRNINFRLNSDGWEVLRKENPLVFINFIERPVNERIPQIAFAPITGAVENIGFSSEEEYYSSIFSAIHKTGIELCVGDGFPDDKIKFGLQAIKKIQKTDKNAKANFFIKPFQNKKIFEHIEMVLPFAKSIGIDIDSYNIATMQNLVPLEKKSALQLQEIQKFLNSKNIPFVLKGIFDKDGIELVKQVKPDAAYISNHGGRIQTRIGSTAEFLQNHGEELKNYTKKIWVDGGIRTALDVATAMAFGADKILIGRPFVTAYCKNGETGICQKALEFSLLQYAK</sequence>
<keyword evidence="3" id="KW-0288">FMN</keyword>
<feature type="domain" description="FMN-dependent dehydrogenase" evidence="4">
    <location>
        <begin position="171"/>
        <end position="294"/>
    </location>
</feature>
<evidence type="ECO:0000256" key="2">
    <source>
        <dbReference type="ARBA" id="ARBA00022630"/>
    </source>
</evidence>
<dbReference type="Pfam" id="PF01070">
    <property type="entry name" value="FMN_dh"/>
    <property type="match status" value="1"/>
</dbReference>
<dbReference type="EMBL" id="FUXC01000011">
    <property type="protein sequence ID" value="SJZ96857.1"/>
    <property type="molecule type" value="Genomic_DNA"/>
</dbReference>
<dbReference type="InterPro" id="IPR000262">
    <property type="entry name" value="FMN-dep_DH"/>
</dbReference>
<protein>
    <submittedName>
        <fullName evidence="5">FMN-dependent dehydrogenase</fullName>
    </submittedName>
</protein>